<dbReference type="Pfam" id="PF00722">
    <property type="entry name" value="Glyco_hydro_16"/>
    <property type="match status" value="1"/>
</dbReference>
<dbReference type="GO" id="GO:0004553">
    <property type="term" value="F:hydrolase activity, hydrolyzing O-glycosyl compounds"/>
    <property type="evidence" value="ECO:0007669"/>
    <property type="project" value="InterPro"/>
</dbReference>
<evidence type="ECO:0000256" key="2">
    <source>
        <dbReference type="SAM" id="SignalP"/>
    </source>
</evidence>
<evidence type="ECO:0000313" key="4">
    <source>
        <dbReference type="EMBL" id="KRT86910.1"/>
    </source>
</evidence>
<dbReference type="Gene3D" id="2.60.120.200">
    <property type="match status" value="1"/>
</dbReference>
<dbReference type="InterPro" id="IPR050546">
    <property type="entry name" value="Glycosyl_Hydrlase_16"/>
</dbReference>
<dbReference type="EMBL" id="LJIG01000030">
    <property type="protein sequence ID" value="KRT86910.1"/>
    <property type="molecule type" value="Genomic_DNA"/>
</dbReference>
<evidence type="ECO:0000256" key="1">
    <source>
        <dbReference type="ARBA" id="ARBA00006865"/>
    </source>
</evidence>
<dbReference type="PANTHER" id="PTHR10963:SF55">
    <property type="entry name" value="GLYCOSIDE HYDROLASE FAMILY 16 PROTEIN"/>
    <property type="match status" value="1"/>
</dbReference>
<organism evidence="4 5">
    <name type="scientific">Oryctes borbonicus</name>
    <dbReference type="NCBI Taxonomy" id="1629725"/>
    <lineage>
        <taxon>Eukaryota</taxon>
        <taxon>Metazoa</taxon>
        <taxon>Ecdysozoa</taxon>
        <taxon>Arthropoda</taxon>
        <taxon>Hexapoda</taxon>
        <taxon>Insecta</taxon>
        <taxon>Pterygota</taxon>
        <taxon>Neoptera</taxon>
        <taxon>Endopterygota</taxon>
        <taxon>Coleoptera</taxon>
        <taxon>Polyphaga</taxon>
        <taxon>Scarabaeiformia</taxon>
        <taxon>Scarabaeidae</taxon>
        <taxon>Dynastinae</taxon>
        <taxon>Oryctes</taxon>
    </lineage>
</organism>
<dbReference type="InterPro" id="IPR013320">
    <property type="entry name" value="ConA-like_dom_sf"/>
</dbReference>
<protein>
    <recommendedName>
        <fullName evidence="3">GH16 domain-containing protein</fullName>
    </recommendedName>
</protein>
<feature type="non-terminal residue" evidence="4">
    <location>
        <position position="300"/>
    </location>
</feature>
<name>A0A0T6BI44_9SCAR</name>
<evidence type="ECO:0000313" key="5">
    <source>
        <dbReference type="Proteomes" id="UP000051574"/>
    </source>
</evidence>
<accession>A0A0T6BI44</accession>
<dbReference type="OrthoDB" id="4781at2759"/>
<comment type="similarity">
    <text evidence="1">Belongs to the glycosyl hydrolase 16 family.</text>
</comment>
<evidence type="ECO:0000259" key="3">
    <source>
        <dbReference type="PROSITE" id="PS51762"/>
    </source>
</evidence>
<reference evidence="4 5" key="1">
    <citation type="submission" date="2015-09" db="EMBL/GenBank/DDBJ databases">
        <title>Draft genome of the scarab beetle Oryctes borbonicus.</title>
        <authorList>
            <person name="Meyer J.M."/>
            <person name="Markov G.V."/>
            <person name="Baskaran P."/>
            <person name="Herrmann M."/>
            <person name="Sommer R.J."/>
            <person name="Roedelsperger C."/>
        </authorList>
    </citation>
    <scope>NUCLEOTIDE SEQUENCE [LARGE SCALE GENOMIC DNA]</scope>
    <source>
        <strain evidence="4">OB123</strain>
        <tissue evidence="4">Whole animal</tissue>
    </source>
</reference>
<gene>
    <name evidence="4" type="ORF">AMK59_1529</name>
</gene>
<dbReference type="InterPro" id="IPR000757">
    <property type="entry name" value="Beta-glucanase-like"/>
</dbReference>
<sequence length="300" mass="33523">MRCAVIFVVICGFAFARKKCDPSITTASGTFAPTDKICPGDIIFQEEFDSLNLKKWQHENTLGGGGNWEFQWYTNNRTNSFVNDGVLYIKPTLTADHLGYDALYYATLDVNGGAPGDQCTNPRWYGCSRTGNAVHILNPVKSARLRTVDSFSFKYGRVEIRAKMPAGDWLWPAIWLLPRYNAYGGWPASGEVDIIEARGNRDYTLDGQQIGSQMIGSTLHFGPDWAHDSYVKAHWKKVNPTGYNSDFHVYELVWDANSMNFYVDSELVGGVTPSKGGFWELGGWGDTLSNPWQGEEVMAP</sequence>
<dbReference type="Proteomes" id="UP000051574">
    <property type="component" value="Unassembled WGS sequence"/>
</dbReference>
<dbReference type="PANTHER" id="PTHR10963">
    <property type="entry name" value="GLYCOSYL HYDROLASE-RELATED"/>
    <property type="match status" value="1"/>
</dbReference>
<keyword evidence="5" id="KW-1185">Reference proteome</keyword>
<dbReference type="PROSITE" id="PS51762">
    <property type="entry name" value="GH16_2"/>
    <property type="match status" value="1"/>
</dbReference>
<dbReference type="AlphaFoldDB" id="A0A0T6BI44"/>
<dbReference type="GO" id="GO:0005975">
    <property type="term" value="P:carbohydrate metabolic process"/>
    <property type="evidence" value="ECO:0007669"/>
    <property type="project" value="InterPro"/>
</dbReference>
<feature type="signal peptide" evidence="2">
    <location>
        <begin position="1"/>
        <end position="16"/>
    </location>
</feature>
<feature type="domain" description="GH16" evidence="3">
    <location>
        <begin position="25"/>
        <end position="300"/>
    </location>
</feature>
<dbReference type="SUPFAM" id="SSF49899">
    <property type="entry name" value="Concanavalin A-like lectins/glucanases"/>
    <property type="match status" value="1"/>
</dbReference>
<keyword evidence="2" id="KW-0732">Signal</keyword>
<proteinExistence type="inferred from homology"/>
<comment type="caution">
    <text evidence="4">The sequence shown here is derived from an EMBL/GenBank/DDBJ whole genome shotgun (WGS) entry which is preliminary data.</text>
</comment>
<feature type="chain" id="PRO_5006668690" description="GH16 domain-containing protein" evidence="2">
    <location>
        <begin position="17"/>
        <end position="300"/>
    </location>
</feature>